<feature type="compositionally biased region" description="Polar residues" evidence="11">
    <location>
        <begin position="441"/>
        <end position="456"/>
    </location>
</feature>
<feature type="compositionally biased region" description="Low complexity" evidence="11">
    <location>
        <begin position="479"/>
        <end position="495"/>
    </location>
</feature>
<evidence type="ECO:0000256" key="2">
    <source>
        <dbReference type="ARBA" id="ARBA00005927"/>
    </source>
</evidence>
<evidence type="ECO:0000256" key="9">
    <source>
        <dbReference type="ARBA" id="ARBA00024687"/>
    </source>
</evidence>
<feature type="compositionally biased region" description="Pro residues" evidence="11">
    <location>
        <begin position="1870"/>
        <end position="1885"/>
    </location>
</feature>
<dbReference type="OrthoDB" id="8918678at2759"/>
<feature type="compositionally biased region" description="Low complexity" evidence="11">
    <location>
        <begin position="765"/>
        <end position="784"/>
    </location>
</feature>
<feature type="compositionally biased region" description="Polar residues" evidence="11">
    <location>
        <begin position="546"/>
        <end position="560"/>
    </location>
</feature>
<evidence type="ECO:0000256" key="1">
    <source>
        <dbReference type="ARBA" id="ARBA00004397"/>
    </source>
</evidence>
<sequence length="1995" mass="213024">MSDDIDFDELLKPAPPQNDAPPRPTTHTSSAMATESDVRVSFLLGLEPARTNPIEEFSTPEAIHESAADEDDEYAAWAGTEDTVEDPHPIADLKGSGAGITAADSIPERVANDKNEKPAWTATKDDPEIFTSNTEPTYPVQEPAAIAQSPHVPGKEEVEDAALKFEGVPENMNFAVNGQEFASKDTSTIEDTPEPIAHKELNSVVHNTDEDKSHNTTIDAELVEPFQDSIRDKQVDEQPTENENQFADWHTSDEARNHVTSGDDFFDQIGQTKDDIVPGQEFLGTEQQNEPDLSQAGVLEEQANAEAEAGFFDQSLQEEHFGANSAEPVAAQSIKPELSFFDHPVQSAEAPGDDFFSQVAAASQPSDPVATLDGPSEQPNPPPQADLSALWDNAFGDDELLVEPVDTTITGTLAMLGGPEETNQELAWGEGTGGDDFLTELKTTNANDAQPSTGSAGNEAEVSWDDAFADDDEFLSGFAAAASAEPSSQPAPAQPVGSTRQPLTSSRSYMPIQSSAPTLQTARSMSFHPQQLSSSFQAVPQPPTPTDSAAESSVRLQGNYHSPYDLPDDFVKPKPRPRPSATPQLGSYSPGPASGFQEPPRSTSLPPPVPGIQSSHSMQPTAPTQASPAKSNQGFFEDLPVVPRQRGPAPSGRYTPQASTPNLPPPGPSFGNRIPSDVPFGLAVGFPPNNVPSSLPTQPLSTTSSYAAPPRTSSYTQPPPIQSQIPAAVPPPTSHTLMHTASQPSLGTELRVPERLAPYADDQGSVRSATVPAVAPPSSSSRYSPAPPLKPTQTRHPSDPGAARAQLQTYAPRTSSPLTLQPIVSPEAPTSHPPINQHAPPHHRETSFNRYSATVNQSPLETVEENDSPANQQIPQAMIPVPSQVQAARQMTPPPPRSGLSSLTSSPRKRNNYVPLASPPDLGFAPPKRSQTSSPGAVLKASKSILTSMDRPASAQGALSPTKSRAGPMVYPSVQSVGSNLSPLAPKPNIPHPSQMIQPQDERASDPLQRWRGHPVFTWGGHGTVVTAFPTYLPRYVAGQALPLMQTGGGEFKVRNINTISPALDQLSKFPGPLKKNKKKELLVWLKSGVERSEGELRTQQIQPSLGSNDFARIQERIILWKVLSLLVEHDGVLDGKPETLDAVKSLLAIQEDTSMPPDTAALESAATILPDAPTPKELGILRSHLKDGQGEKAVWHAVDQRLWGPAMLIASTLDKDIWKQVIQEFVRKEVRDKALAALFQVFAGNWDESIDELVSVSARAGFQMVSTAAAPSAQQDGLAGLEKWRETLLLILNNRSPGDSQALIAIGRVLSSYGRFEAAHICFIFAGSQAFFGGADDPRTTFSLVGGDPTALGSDFGGDLEAILLSEVYEYVLSISPSPITPIPHLQAYKLYHAEVLTENGLRSDAQQYCETISSHIHSKTKASPYYNVALMQSVETLSKRLSEAPVDSSTSWKPSIDKVSSSLWGKFNSFVVGEDKTDTPNDSRPSSEHGQFKRFAGDTPPISAEPSVADLYGAYQSGAASVPSISSNSRYAPSNTYAPRRGNEHATQNSYGPGGQYQPRSSLESSRSSQDGYSRRSLEGHPLSPKRVASFPVLPPLSQQTPNTNGLSVPTTNGSGLSRPHSASPYHPQPVSQSSYDGYQPQPMDNANGSASYGYQSQAPGATSPYAPQSSYGQLGASEPMNMRQDESQRGNSGIQSHSPYESHVPSYEEPQTPGYEQPNQSQESSGYQPYSYQPYEPEPEQSEGQELQQADDEDNKAKKKSFMDDDDDDDLIARAAALKNSNKSKADQAADEAFRKAAAADAARPSAPTNRSSWLGGWFGKKQSGDLGDQKKPVKANLGEKSSFYFDPDLGKWVNKAGGATTTPGPSATPPPPRGTPPPPRNLTPTLSSGPPSANSLAQPPAPPPTALGGPLAPPVGARTTSMPLPVGGLNTPPPLGGGPPSRPPSRPATSMSNASDIDDLLGAPGPRTRNASGAKPKKRGGRYVDVMANKN</sequence>
<gene>
    <name evidence="14" type="ORF">BT63DRAFT_437905</name>
</gene>
<dbReference type="Pfam" id="PF12931">
    <property type="entry name" value="TPR_Sec16"/>
    <property type="match status" value="1"/>
</dbReference>
<feature type="compositionally biased region" description="Polar residues" evidence="11">
    <location>
        <begin position="1692"/>
        <end position="1702"/>
    </location>
</feature>
<feature type="compositionally biased region" description="Polar residues" evidence="11">
    <location>
        <begin position="806"/>
        <end position="819"/>
    </location>
</feature>
<proteinExistence type="inferred from homology"/>
<feature type="region of interest" description="Disordered" evidence="11">
    <location>
        <begin position="1476"/>
        <end position="1503"/>
    </location>
</feature>
<evidence type="ECO:0000256" key="8">
    <source>
        <dbReference type="ARBA" id="ARBA00023136"/>
    </source>
</evidence>
<feature type="region of interest" description="Disordered" evidence="11">
    <location>
        <begin position="948"/>
        <end position="967"/>
    </location>
</feature>
<feature type="compositionally biased region" description="Low complexity" evidence="11">
    <location>
        <begin position="1776"/>
        <end position="1786"/>
    </location>
</feature>
<evidence type="ECO:0000259" key="12">
    <source>
        <dbReference type="Pfam" id="PF12931"/>
    </source>
</evidence>
<comment type="similarity">
    <text evidence="2 10">Belongs to the SEC16 family.</text>
</comment>
<evidence type="ECO:0000256" key="10">
    <source>
        <dbReference type="RuleBase" id="RU364101"/>
    </source>
</evidence>
<dbReference type="GO" id="GO:0070973">
    <property type="term" value="P:protein localization to endoplasmic reticulum exit site"/>
    <property type="evidence" value="ECO:0007669"/>
    <property type="project" value="TreeGrafter"/>
</dbReference>
<evidence type="ECO:0000256" key="3">
    <source>
        <dbReference type="ARBA" id="ARBA00022448"/>
    </source>
</evidence>
<feature type="region of interest" description="Disordered" evidence="11">
    <location>
        <begin position="107"/>
        <end position="157"/>
    </location>
</feature>
<dbReference type="PANTHER" id="PTHR13402:SF6">
    <property type="entry name" value="SECRETORY 16, ISOFORM I"/>
    <property type="match status" value="1"/>
</dbReference>
<feature type="compositionally biased region" description="Low complexity" evidence="11">
    <location>
        <begin position="1886"/>
        <end position="1902"/>
    </location>
</feature>
<feature type="compositionally biased region" description="Basic and acidic residues" evidence="11">
    <location>
        <begin position="1476"/>
        <end position="1493"/>
    </location>
</feature>
<dbReference type="InterPro" id="IPR024298">
    <property type="entry name" value="Sec16_Sec23-bd"/>
</dbReference>
<feature type="compositionally biased region" description="Low complexity" evidence="11">
    <location>
        <begin position="1562"/>
        <end position="1571"/>
    </location>
</feature>
<evidence type="ECO:0000256" key="11">
    <source>
        <dbReference type="SAM" id="MobiDB-lite"/>
    </source>
</evidence>
<feature type="compositionally biased region" description="Polar residues" evidence="11">
    <location>
        <begin position="1599"/>
        <end position="1618"/>
    </location>
</feature>
<name>A0A6A6UKL1_9PEZI</name>
<dbReference type="InterPro" id="IPR024340">
    <property type="entry name" value="Sec16_CCD"/>
</dbReference>
<comment type="function">
    <text evidence="9 10">Involved in the initiation of assembly of the COPII coat required for the formation of transport vesicles from the endoplasmic reticulum (ER) and the selection of cargo molecules. Also involved in autophagy.</text>
</comment>
<dbReference type="GO" id="GO:0016192">
    <property type="term" value="P:vesicle-mediated transport"/>
    <property type="evidence" value="ECO:0007669"/>
    <property type="project" value="UniProtKB-KW"/>
</dbReference>
<evidence type="ECO:0000313" key="14">
    <source>
        <dbReference type="EMBL" id="KAF2672013.1"/>
    </source>
</evidence>
<evidence type="ECO:0000256" key="5">
    <source>
        <dbReference type="ARBA" id="ARBA00022892"/>
    </source>
</evidence>
<evidence type="ECO:0000259" key="13">
    <source>
        <dbReference type="Pfam" id="PF12932"/>
    </source>
</evidence>
<keyword evidence="3 10" id="KW-0813">Transport</keyword>
<dbReference type="CDD" id="cd09233">
    <property type="entry name" value="ACE1-Sec16-like"/>
    <property type="match status" value="1"/>
</dbReference>
<dbReference type="EMBL" id="MU004232">
    <property type="protein sequence ID" value="KAF2672013.1"/>
    <property type="molecule type" value="Genomic_DNA"/>
</dbReference>
<feature type="compositionally biased region" description="Polar residues" evidence="11">
    <location>
        <begin position="734"/>
        <end position="746"/>
    </location>
</feature>
<feature type="compositionally biased region" description="Low complexity" evidence="11">
    <location>
        <begin position="1723"/>
        <end position="1738"/>
    </location>
</feature>
<feature type="compositionally biased region" description="Polar residues" evidence="11">
    <location>
        <begin position="1525"/>
        <end position="1539"/>
    </location>
</feature>
<dbReference type="FunFam" id="1.25.40.1030:FF:000008">
    <property type="entry name" value="Protein transport protein sec16"/>
    <property type="match status" value="1"/>
</dbReference>
<feature type="compositionally biased region" description="Polar residues" evidence="11">
    <location>
        <begin position="848"/>
        <end position="860"/>
    </location>
</feature>
<comment type="subcellular location">
    <subcellularLocation>
        <location evidence="1">Endoplasmic reticulum membrane</location>
        <topology evidence="1">Peripheral membrane protein</topology>
        <orientation evidence="1">Cytoplasmic side</orientation>
    </subcellularLocation>
</comment>
<feature type="domain" description="Sec16 central conserved" evidence="13">
    <location>
        <begin position="1014"/>
        <end position="1132"/>
    </location>
</feature>
<feature type="region of interest" description="Disordered" evidence="11">
    <location>
        <begin position="185"/>
        <end position="329"/>
    </location>
</feature>
<dbReference type="Gene3D" id="1.25.40.1030">
    <property type="match status" value="1"/>
</dbReference>
<evidence type="ECO:0000313" key="15">
    <source>
        <dbReference type="Proteomes" id="UP000799302"/>
    </source>
</evidence>
<feature type="compositionally biased region" description="Polar residues" evidence="11">
    <location>
        <begin position="1632"/>
        <end position="1675"/>
    </location>
</feature>
<feature type="region of interest" description="Disordered" evidence="11">
    <location>
        <begin position="1522"/>
        <end position="1995"/>
    </location>
</feature>
<keyword evidence="15" id="KW-1185">Reference proteome</keyword>
<feature type="compositionally biased region" description="Low complexity" evidence="11">
    <location>
        <begin position="1910"/>
        <end position="1934"/>
    </location>
</feature>
<accession>A0A6A6UKL1</accession>
<dbReference type="Proteomes" id="UP000799302">
    <property type="component" value="Unassembled WGS sequence"/>
</dbReference>
<feature type="compositionally biased region" description="Polar residues" evidence="11">
    <location>
        <begin position="496"/>
        <end position="538"/>
    </location>
</feature>
<dbReference type="PANTHER" id="PTHR13402">
    <property type="entry name" value="RGPR-RELATED"/>
    <property type="match status" value="1"/>
</dbReference>
<dbReference type="GO" id="GO:0006914">
    <property type="term" value="P:autophagy"/>
    <property type="evidence" value="ECO:0007669"/>
    <property type="project" value="UniProtKB-KW"/>
</dbReference>
<protein>
    <recommendedName>
        <fullName evidence="10">Protein transport protein sec16</fullName>
    </recommendedName>
</protein>
<keyword evidence="5 10" id="KW-0931">ER-Golgi transport</keyword>
<dbReference type="GO" id="GO:0070971">
    <property type="term" value="C:endoplasmic reticulum exit site"/>
    <property type="evidence" value="ECO:0007669"/>
    <property type="project" value="TreeGrafter"/>
</dbReference>
<evidence type="ECO:0000256" key="4">
    <source>
        <dbReference type="ARBA" id="ARBA00022824"/>
    </source>
</evidence>
<feature type="compositionally biased region" description="Basic and acidic residues" evidence="11">
    <location>
        <begin position="1787"/>
        <end position="1798"/>
    </location>
</feature>
<dbReference type="GO" id="GO:0007030">
    <property type="term" value="P:Golgi organization"/>
    <property type="evidence" value="ECO:0007669"/>
    <property type="project" value="TreeGrafter"/>
</dbReference>
<keyword evidence="4 10" id="KW-0256">Endoplasmic reticulum</keyword>
<organism evidence="14 15">
    <name type="scientific">Microthyrium microscopicum</name>
    <dbReference type="NCBI Taxonomy" id="703497"/>
    <lineage>
        <taxon>Eukaryota</taxon>
        <taxon>Fungi</taxon>
        <taxon>Dikarya</taxon>
        <taxon>Ascomycota</taxon>
        <taxon>Pezizomycotina</taxon>
        <taxon>Dothideomycetes</taxon>
        <taxon>Dothideomycetes incertae sedis</taxon>
        <taxon>Microthyriales</taxon>
        <taxon>Microthyriaceae</taxon>
        <taxon>Microthyrium</taxon>
    </lineage>
</organism>
<keyword evidence="8 10" id="KW-0472">Membrane</keyword>
<evidence type="ECO:0000256" key="7">
    <source>
        <dbReference type="ARBA" id="ARBA00023006"/>
    </source>
</evidence>
<feature type="compositionally biased region" description="Polar residues" evidence="11">
    <location>
        <begin position="612"/>
        <end position="634"/>
    </location>
</feature>
<feature type="region of interest" description="Disordered" evidence="11">
    <location>
        <begin position="345"/>
        <end position="389"/>
    </location>
</feature>
<dbReference type="GO" id="GO:0015031">
    <property type="term" value="P:protein transport"/>
    <property type="evidence" value="ECO:0007669"/>
    <property type="project" value="UniProtKB-KW"/>
</dbReference>
<dbReference type="GO" id="GO:0012507">
    <property type="term" value="C:ER to Golgi transport vesicle membrane"/>
    <property type="evidence" value="ECO:0007669"/>
    <property type="project" value="TreeGrafter"/>
</dbReference>
<feature type="compositionally biased region" description="Basic and acidic residues" evidence="11">
    <location>
        <begin position="107"/>
        <end position="127"/>
    </location>
</feature>
<feature type="compositionally biased region" description="Low complexity" evidence="11">
    <location>
        <begin position="692"/>
        <end position="705"/>
    </location>
</feature>
<feature type="domain" description="Sec16 Sec23-binding" evidence="12">
    <location>
        <begin position="1182"/>
        <end position="1476"/>
    </location>
</feature>
<keyword evidence="6 10" id="KW-0653">Protein transport</keyword>
<feature type="compositionally biased region" description="Acidic residues" evidence="11">
    <location>
        <begin position="462"/>
        <end position="474"/>
    </location>
</feature>
<reference evidence="14" key="1">
    <citation type="journal article" date="2020" name="Stud. Mycol.">
        <title>101 Dothideomycetes genomes: a test case for predicting lifestyles and emergence of pathogens.</title>
        <authorList>
            <person name="Haridas S."/>
            <person name="Albert R."/>
            <person name="Binder M."/>
            <person name="Bloem J."/>
            <person name="Labutti K."/>
            <person name="Salamov A."/>
            <person name="Andreopoulos B."/>
            <person name="Baker S."/>
            <person name="Barry K."/>
            <person name="Bills G."/>
            <person name="Bluhm B."/>
            <person name="Cannon C."/>
            <person name="Castanera R."/>
            <person name="Culley D."/>
            <person name="Daum C."/>
            <person name="Ezra D."/>
            <person name="Gonzalez J."/>
            <person name="Henrissat B."/>
            <person name="Kuo A."/>
            <person name="Liang C."/>
            <person name="Lipzen A."/>
            <person name="Lutzoni F."/>
            <person name="Magnuson J."/>
            <person name="Mondo S."/>
            <person name="Nolan M."/>
            <person name="Ohm R."/>
            <person name="Pangilinan J."/>
            <person name="Park H.-J."/>
            <person name="Ramirez L."/>
            <person name="Alfaro M."/>
            <person name="Sun H."/>
            <person name="Tritt A."/>
            <person name="Yoshinaga Y."/>
            <person name="Zwiers L.-H."/>
            <person name="Turgeon B."/>
            <person name="Goodwin S."/>
            <person name="Spatafora J."/>
            <person name="Crous P."/>
            <person name="Grigoriev I."/>
        </authorList>
    </citation>
    <scope>NUCLEOTIDE SEQUENCE</scope>
    <source>
        <strain evidence="14">CBS 115976</strain>
    </source>
</reference>
<feature type="compositionally biased region" description="Pro residues" evidence="11">
    <location>
        <begin position="13"/>
        <end position="24"/>
    </location>
</feature>
<feature type="region of interest" description="Disordered" evidence="11">
    <location>
        <begin position="416"/>
        <end position="939"/>
    </location>
</feature>
<feature type="compositionally biased region" description="Pro residues" evidence="11">
    <location>
        <begin position="1935"/>
        <end position="1950"/>
    </location>
</feature>
<keyword evidence="7 10" id="KW-0072">Autophagy</keyword>
<dbReference type="Pfam" id="PF12932">
    <property type="entry name" value="Sec16"/>
    <property type="match status" value="1"/>
</dbReference>
<feature type="region of interest" description="Disordered" evidence="11">
    <location>
        <begin position="51"/>
        <end position="71"/>
    </location>
</feature>
<feature type="compositionally biased region" description="Basic and acidic residues" evidence="11">
    <location>
        <begin position="196"/>
        <end position="214"/>
    </location>
</feature>
<feature type="compositionally biased region" description="Acidic residues" evidence="11">
    <location>
        <begin position="1740"/>
        <end position="1757"/>
    </location>
</feature>
<evidence type="ECO:0000256" key="6">
    <source>
        <dbReference type="ARBA" id="ARBA00022927"/>
    </source>
</evidence>
<dbReference type="GO" id="GO:0005789">
    <property type="term" value="C:endoplasmic reticulum membrane"/>
    <property type="evidence" value="ECO:0007669"/>
    <property type="project" value="UniProtKB-SubCell"/>
</dbReference>
<feature type="region of interest" description="Disordered" evidence="11">
    <location>
        <begin position="1"/>
        <end position="35"/>
    </location>
</feature>